<accession>A0A1W4WZ94</accession>
<feature type="compositionally biased region" description="Polar residues" evidence="1">
    <location>
        <begin position="101"/>
        <end position="114"/>
    </location>
</feature>
<feature type="region of interest" description="Disordered" evidence="1">
    <location>
        <begin position="1"/>
        <end position="51"/>
    </location>
</feature>
<evidence type="ECO:0000313" key="3">
    <source>
        <dbReference type="RefSeq" id="XP_018325832.1"/>
    </source>
</evidence>
<dbReference type="InParanoid" id="A0A1W4WZ94"/>
<feature type="compositionally biased region" description="Polar residues" evidence="1">
    <location>
        <begin position="1"/>
        <end position="11"/>
    </location>
</feature>
<name>A0A1W4WZ94_AGRPL</name>
<sequence>MSDISSETILSDSFEDENTNSASSVTSNELSSGDNGLEVSVTPDNKSYNESTLIKTTKKKVNVITSDSENDQDISYGLFHRQLHPIGRSSVLPQTEEAGANMQTPEKSVKNTSAEVAEKSTALLNEDNKLKVSQDIIDASENDIVEVSSDEVSEENNFECR</sequence>
<feature type="region of interest" description="Disordered" evidence="1">
    <location>
        <begin position="92"/>
        <end position="115"/>
    </location>
</feature>
<dbReference type="AlphaFoldDB" id="A0A1W4WZ94"/>
<proteinExistence type="predicted"/>
<protein>
    <submittedName>
        <fullName evidence="3">Uncharacterized protein LOC108737473</fullName>
    </submittedName>
</protein>
<feature type="compositionally biased region" description="Polar residues" evidence="1">
    <location>
        <begin position="19"/>
        <end position="34"/>
    </location>
</feature>
<dbReference type="Proteomes" id="UP000192223">
    <property type="component" value="Unplaced"/>
</dbReference>
<keyword evidence="2" id="KW-1185">Reference proteome</keyword>
<dbReference type="RefSeq" id="XP_018325832.1">
    <property type="nucleotide sequence ID" value="XM_018470330.2"/>
</dbReference>
<evidence type="ECO:0000313" key="2">
    <source>
        <dbReference type="Proteomes" id="UP000192223"/>
    </source>
</evidence>
<organism evidence="2 3">
    <name type="scientific">Agrilus planipennis</name>
    <name type="common">Emerald ash borer</name>
    <name type="synonym">Agrilus marcopoli</name>
    <dbReference type="NCBI Taxonomy" id="224129"/>
    <lineage>
        <taxon>Eukaryota</taxon>
        <taxon>Metazoa</taxon>
        <taxon>Ecdysozoa</taxon>
        <taxon>Arthropoda</taxon>
        <taxon>Hexapoda</taxon>
        <taxon>Insecta</taxon>
        <taxon>Pterygota</taxon>
        <taxon>Neoptera</taxon>
        <taxon>Endopterygota</taxon>
        <taxon>Coleoptera</taxon>
        <taxon>Polyphaga</taxon>
        <taxon>Elateriformia</taxon>
        <taxon>Buprestoidea</taxon>
        <taxon>Buprestidae</taxon>
        <taxon>Agrilinae</taxon>
        <taxon>Agrilus</taxon>
    </lineage>
</organism>
<dbReference type="GeneID" id="108737473"/>
<reference evidence="3" key="1">
    <citation type="submission" date="2025-08" db="UniProtKB">
        <authorList>
            <consortium name="RefSeq"/>
        </authorList>
    </citation>
    <scope>IDENTIFICATION</scope>
    <source>
        <tissue evidence="3">Entire body</tissue>
    </source>
</reference>
<evidence type="ECO:0000256" key="1">
    <source>
        <dbReference type="SAM" id="MobiDB-lite"/>
    </source>
</evidence>
<feature type="compositionally biased region" description="Polar residues" evidence="1">
    <location>
        <begin position="42"/>
        <end position="51"/>
    </location>
</feature>
<gene>
    <name evidence="3" type="primary">LOC108737473</name>
</gene>
<dbReference type="KEGG" id="apln:108737473"/>